<evidence type="ECO:0000259" key="2">
    <source>
        <dbReference type="PROSITE" id="PS51166"/>
    </source>
</evidence>
<comment type="caution">
    <text evidence="3">The sequence shown here is derived from an EMBL/GenBank/DDBJ whole genome shotgun (WGS) entry which is preliminary data.</text>
</comment>
<evidence type="ECO:0000313" key="4">
    <source>
        <dbReference type="Proteomes" id="UP000604046"/>
    </source>
</evidence>
<name>A0A812RZ49_9DINO</name>
<dbReference type="InterPro" id="IPR013784">
    <property type="entry name" value="Carb-bd-like_fold"/>
</dbReference>
<sequence>MAGSGQLQNSRGQQGQQMSKDRPRPDREKYRLALAQRQVRMHEAAWDECIRRELAAAEAARAQKASGQQGEFYEFSVQYATSFGQELYMVGSCEELGSWTLSHKVHMGWSEGNIWRAKVEIPLERGVPSLQECLAVDMLFCSIDSSRSLSTSTLLQRRTLGRQKVHVQSFTESGSS</sequence>
<accession>A0A812RZ49</accession>
<dbReference type="EMBL" id="CAJNDS010002381">
    <property type="protein sequence ID" value="CAE7456422.1"/>
    <property type="molecule type" value="Genomic_DNA"/>
</dbReference>
<dbReference type="InterPro" id="IPR002044">
    <property type="entry name" value="CBM20"/>
</dbReference>
<dbReference type="GO" id="GO:0016020">
    <property type="term" value="C:membrane"/>
    <property type="evidence" value="ECO:0007669"/>
    <property type="project" value="TreeGrafter"/>
</dbReference>
<dbReference type="SUPFAM" id="SSF49452">
    <property type="entry name" value="Starch-binding domain-like"/>
    <property type="match status" value="1"/>
</dbReference>
<feature type="region of interest" description="Disordered" evidence="1">
    <location>
        <begin position="1"/>
        <end position="27"/>
    </location>
</feature>
<organism evidence="3 4">
    <name type="scientific">Symbiodinium natans</name>
    <dbReference type="NCBI Taxonomy" id="878477"/>
    <lineage>
        <taxon>Eukaryota</taxon>
        <taxon>Sar</taxon>
        <taxon>Alveolata</taxon>
        <taxon>Dinophyceae</taxon>
        <taxon>Suessiales</taxon>
        <taxon>Symbiodiniaceae</taxon>
        <taxon>Symbiodinium</taxon>
    </lineage>
</organism>
<feature type="domain" description="CBM20" evidence="2">
    <location>
        <begin position="65"/>
        <end position="176"/>
    </location>
</feature>
<protein>
    <submittedName>
        <fullName evidence="3">GLAA protein</fullName>
    </submittedName>
</protein>
<evidence type="ECO:0000313" key="3">
    <source>
        <dbReference type="EMBL" id="CAE7456422.1"/>
    </source>
</evidence>
<proteinExistence type="predicted"/>
<dbReference type="PROSITE" id="PS51166">
    <property type="entry name" value="CBM20"/>
    <property type="match status" value="1"/>
</dbReference>
<dbReference type="Gene3D" id="2.60.40.10">
    <property type="entry name" value="Immunoglobulins"/>
    <property type="match status" value="1"/>
</dbReference>
<dbReference type="PANTHER" id="PTHR15048:SF0">
    <property type="entry name" value="STARCH-BINDING DOMAIN-CONTAINING PROTEIN 1"/>
    <property type="match status" value="1"/>
</dbReference>
<dbReference type="GO" id="GO:2001070">
    <property type="term" value="F:starch binding"/>
    <property type="evidence" value="ECO:0007669"/>
    <property type="project" value="InterPro"/>
</dbReference>
<dbReference type="OrthoDB" id="550577at2759"/>
<keyword evidence="4" id="KW-1185">Reference proteome</keyword>
<feature type="compositionally biased region" description="Low complexity" evidence="1">
    <location>
        <begin position="1"/>
        <end position="18"/>
    </location>
</feature>
<dbReference type="AlphaFoldDB" id="A0A812RZ49"/>
<evidence type="ECO:0000256" key="1">
    <source>
        <dbReference type="SAM" id="MobiDB-lite"/>
    </source>
</evidence>
<dbReference type="Proteomes" id="UP000604046">
    <property type="component" value="Unassembled WGS sequence"/>
</dbReference>
<gene>
    <name evidence="3" type="primary">GLAA</name>
    <name evidence="3" type="ORF">SNAT2548_LOCUS25176</name>
</gene>
<dbReference type="PANTHER" id="PTHR15048">
    <property type="entry name" value="STARCH-BINDING DOMAIN-CONTAINING PROTEIN 1"/>
    <property type="match status" value="1"/>
</dbReference>
<dbReference type="InterPro" id="IPR013783">
    <property type="entry name" value="Ig-like_fold"/>
</dbReference>
<dbReference type="SMART" id="SM01065">
    <property type="entry name" value="CBM_2"/>
    <property type="match status" value="1"/>
</dbReference>
<dbReference type="Pfam" id="PF00686">
    <property type="entry name" value="CBM_20"/>
    <property type="match status" value="1"/>
</dbReference>
<reference evidence="3" key="1">
    <citation type="submission" date="2021-02" db="EMBL/GenBank/DDBJ databases">
        <authorList>
            <person name="Dougan E. K."/>
            <person name="Rhodes N."/>
            <person name="Thang M."/>
            <person name="Chan C."/>
        </authorList>
    </citation>
    <scope>NUCLEOTIDE SEQUENCE</scope>
</reference>